<feature type="region of interest" description="Disordered" evidence="1">
    <location>
        <begin position="277"/>
        <end position="394"/>
    </location>
</feature>
<accession>A0A8J5ZTP5</accession>
<feature type="compositionally biased region" description="Low complexity" evidence="1">
    <location>
        <begin position="314"/>
        <end position="324"/>
    </location>
</feature>
<dbReference type="GO" id="GO:0005886">
    <property type="term" value="C:plasma membrane"/>
    <property type="evidence" value="ECO:0007669"/>
    <property type="project" value="InterPro"/>
</dbReference>
<dbReference type="EMBL" id="JAGFMF010012159">
    <property type="protein sequence ID" value="KAG8506492.1"/>
    <property type="molecule type" value="Genomic_DNA"/>
</dbReference>
<dbReference type="InterPro" id="IPR042857">
    <property type="entry name" value="TMEM266"/>
</dbReference>
<comment type="caution">
    <text evidence="2">The sequence shown here is derived from an EMBL/GenBank/DDBJ whole genome shotgun (WGS) entry which is preliminary data.</text>
</comment>
<proteinExistence type="predicted"/>
<reference evidence="2" key="1">
    <citation type="journal article" date="2021" name="Evol. Appl.">
        <title>The genome of the Pyrenean desman and the effects of bottlenecks and inbreeding on the genomic landscape of an endangered species.</title>
        <authorList>
            <person name="Escoda L."/>
            <person name="Castresana J."/>
        </authorList>
    </citation>
    <scope>NUCLEOTIDE SEQUENCE</scope>
    <source>
        <strain evidence="2">IBE-C5619</strain>
    </source>
</reference>
<keyword evidence="3" id="KW-1185">Reference proteome</keyword>
<dbReference type="PANTHER" id="PTHR46842">
    <property type="entry name" value="TRANSMEMBRANE PROTEIN 266"/>
    <property type="match status" value="1"/>
</dbReference>
<dbReference type="PANTHER" id="PTHR46842:SF1">
    <property type="entry name" value="TRANSMEMBRANE PROTEIN 266"/>
    <property type="match status" value="1"/>
</dbReference>
<dbReference type="AlphaFoldDB" id="A0A8J5ZTP5"/>
<feature type="compositionally biased region" description="Low complexity" evidence="1">
    <location>
        <begin position="95"/>
        <end position="106"/>
    </location>
</feature>
<dbReference type="OrthoDB" id="427456at2759"/>
<sequence>MAVGSRCSAAQSSGGPHSGPASWAPARPDPEAGRRGTRPDPAPLLLQFEIRQLRAHLAQQDLDLAAEREAALRAPHVLSRPRGRLQVLEAGAWAEEPAAAAAPGGAAERRRQEPSEPGASRLLWEKKLSREKRPSPVRASHRTASPGSGRCIALERCLGEPGPLPAAHTPHEALRHLRRGRPGPWPTQGLRLRKQPSQPLPSGPGLLILSLRTQPNYATVQDDMNSYISQYYNGPSSDSGVPEPALCLVTTAAIDIHQPHTSSDLFLVDVPLRAGSSGTCASATSESASRWGHSSGTQAQSDSSLTLGSCSGYSPARDQQASAPSPSPRPLPLPPQLPLGEARALDLLSSPSEDPGPPQRALVPASRPRPNPAGSAPTSPEPEHRVRPLHQKQEGFTVFQLQPTLPFQPPVPVLDERLRCLESKEQKLHRVPEA</sequence>
<feature type="compositionally biased region" description="Basic and acidic residues" evidence="1">
    <location>
        <begin position="28"/>
        <end position="38"/>
    </location>
</feature>
<feature type="compositionally biased region" description="Polar residues" evidence="1">
    <location>
        <begin position="292"/>
        <end position="312"/>
    </location>
</feature>
<name>A0A8J5ZTP5_GALPY</name>
<dbReference type="Proteomes" id="UP000700334">
    <property type="component" value="Unassembled WGS sequence"/>
</dbReference>
<gene>
    <name evidence="2" type="ORF">J0S82_018578</name>
</gene>
<feature type="region of interest" description="Disordered" evidence="1">
    <location>
        <begin position="95"/>
        <end position="147"/>
    </location>
</feature>
<protein>
    <submittedName>
        <fullName evidence="2">Transmembrane protein 266</fullName>
    </submittedName>
</protein>
<evidence type="ECO:0000256" key="1">
    <source>
        <dbReference type="SAM" id="MobiDB-lite"/>
    </source>
</evidence>
<dbReference type="GO" id="GO:0022832">
    <property type="term" value="F:voltage-gated channel activity"/>
    <property type="evidence" value="ECO:0007669"/>
    <property type="project" value="InterPro"/>
</dbReference>
<feature type="compositionally biased region" description="Pro residues" evidence="1">
    <location>
        <begin position="325"/>
        <end position="337"/>
    </location>
</feature>
<feature type="region of interest" description="Disordered" evidence="1">
    <location>
        <begin position="1"/>
        <end position="43"/>
    </location>
</feature>
<dbReference type="GO" id="GO:0030425">
    <property type="term" value="C:dendrite"/>
    <property type="evidence" value="ECO:0007669"/>
    <property type="project" value="TreeGrafter"/>
</dbReference>
<keyword evidence="2" id="KW-0472">Membrane</keyword>
<evidence type="ECO:0000313" key="3">
    <source>
        <dbReference type="Proteomes" id="UP000700334"/>
    </source>
</evidence>
<evidence type="ECO:0000313" key="2">
    <source>
        <dbReference type="EMBL" id="KAG8506492.1"/>
    </source>
</evidence>
<feature type="compositionally biased region" description="Low complexity" evidence="1">
    <location>
        <begin position="277"/>
        <end position="289"/>
    </location>
</feature>
<keyword evidence="2" id="KW-0812">Transmembrane</keyword>
<organism evidence="2 3">
    <name type="scientific">Galemys pyrenaicus</name>
    <name type="common">Iberian desman</name>
    <name type="synonym">Pyrenean desman</name>
    <dbReference type="NCBI Taxonomy" id="202257"/>
    <lineage>
        <taxon>Eukaryota</taxon>
        <taxon>Metazoa</taxon>
        <taxon>Chordata</taxon>
        <taxon>Craniata</taxon>
        <taxon>Vertebrata</taxon>
        <taxon>Euteleostomi</taxon>
        <taxon>Mammalia</taxon>
        <taxon>Eutheria</taxon>
        <taxon>Laurasiatheria</taxon>
        <taxon>Eulipotyphla</taxon>
        <taxon>Talpidae</taxon>
        <taxon>Galemys</taxon>
    </lineage>
</organism>
<feature type="compositionally biased region" description="Basic and acidic residues" evidence="1">
    <location>
        <begin position="123"/>
        <end position="134"/>
    </location>
</feature>